<evidence type="ECO:0000256" key="4">
    <source>
        <dbReference type="ARBA" id="ARBA00023136"/>
    </source>
</evidence>
<sequence length="395" mass="41669">MSIFRTSLRIVAAHRLYVLVYLVLLSMLGLLTAAVASSSQEDGQVVEEDPAVAVIDRDGSTISQGLTSYVESQGDTVSLEDTRRALQDAAAQDRVQYVLIIPEGYGEELVAAAQEGQDPPVLDTVVSYQSATGSRVDVRSSAFLDQVYDHLSLSGATAQEAVTLAREAVDQSVRAEVISVASPSLPERFRVFAEFSLYPLFAFGLVSVSTLMLALSRRPVRSRLASAPTSGVVRSLGVMATCLMVGTVGWLWVLGLGTVAFTGADAADSALPLGLVGLALFSYMLFSVAVGFLLGQLGAGRNVANAVANILGMVLTFLSGAWMPLEYMPDALAPLTRITPSYWVDQVIQTASTAPSLNSDTITTMVGQCAVCTLFALAVFSAGVAVGRPRARSSL</sequence>
<dbReference type="InterPro" id="IPR052902">
    <property type="entry name" value="ABC-2_transporter"/>
</dbReference>
<dbReference type="Pfam" id="PF12698">
    <property type="entry name" value="ABC2_membrane_3"/>
    <property type="match status" value="1"/>
</dbReference>
<evidence type="ECO:0000256" key="3">
    <source>
        <dbReference type="ARBA" id="ARBA00022989"/>
    </source>
</evidence>
<keyword evidence="8" id="KW-1185">Reference proteome</keyword>
<organism evidence="7 8">
    <name type="scientific">Actinomyces lilanjuaniae</name>
    <dbReference type="NCBI Taxonomy" id="2321394"/>
    <lineage>
        <taxon>Bacteria</taxon>
        <taxon>Bacillati</taxon>
        <taxon>Actinomycetota</taxon>
        <taxon>Actinomycetes</taxon>
        <taxon>Actinomycetales</taxon>
        <taxon>Actinomycetaceae</taxon>
        <taxon>Actinomyces</taxon>
    </lineage>
</organism>
<evidence type="ECO:0000313" key="7">
    <source>
        <dbReference type="EMBL" id="AYD89107.1"/>
    </source>
</evidence>
<reference evidence="7 8" key="1">
    <citation type="submission" date="2018-09" db="EMBL/GenBank/DDBJ databases">
        <authorList>
            <person name="Li J."/>
        </authorList>
    </citation>
    <scope>NUCLEOTIDE SEQUENCE [LARGE SCALE GENOMIC DNA]</scope>
    <source>
        <strain evidence="7 8">2129</strain>
    </source>
</reference>
<keyword evidence="4 5" id="KW-0472">Membrane</keyword>
<evidence type="ECO:0000259" key="6">
    <source>
        <dbReference type="Pfam" id="PF12698"/>
    </source>
</evidence>
<gene>
    <name evidence="7" type="ORF">D5R93_01820</name>
</gene>
<dbReference type="PANTHER" id="PTHR43027:SF1">
    <property type="entry name" value="DOXORUBICIN RESISTANCE ABC TRANSPORTER PERMEASE PROTEIN DRRC-RELATED"/>
    <property type="match status" value="1"/>
</dbReference>
<evidence type="ECO:0000313" key="8">
    <source>
        <dbReference type="Proteomes" id="UP000273001"/>
    </source>
</evidence>
<feature type="transmembrane region" description="Helical" evidence="5">
    <location>
        <begin position="195"/>
        <end position="215"/>
    </location>
</feature>
<comment type="subcellular location">
    <subcellularLocation>
        <location evidence="1">Membrane</location>
        <topology evidence="1">Multi-pass membrane protein</topology>
    </subcellularLocation>
</comment>
<keyword evidence="2 5" id="KW-0812">Transmembrane</keyword>
<dbReference type="EMBL" id="CP032514">
    <property type="protein sequence ID" value="AYD89107.1"/>
    <property type="molecule type" value="Genomic_DNA"/>
</dbReference>
<dbReference type="RefSeq" id="WP_120203455.1">
    <property type="nucleotide sequence ID" value="NZ_CP032514.1"/>
</dbReference>
<accession>A0ABM6Z2D5</accession>
<evidence type="ECO:0000256" key="5">
    <source>
        <dbReference type="SAM" id="Phobius"/>
    </source>
</evidence>
<feature type="transmembrane region" description="Helical" evidence="5">
    <location>
        <begin position="306"/>
        <end position="325"/>
    </location>
</feature>
<feature type="transmembrane region" description="Helical" evidence="5">
    <location>
        <begin position="365"/>
        <end position="386"/>
    </location>
</feature>
<evidence type="ECO:0000256" key="1">
    <source>
        <dbReference type="ARBA" id="ARBA00004141"/>
    </source>
</evidence>
<name>A0ABM6Z2D5_9ACTO</name>
<feature type="transmembrane region" description="Helical" evidence="5">
    <location>
        <begin position="236"/>
        <end position="261"/>
    </location>
</feature>
<feature type="domain" description="ABC-2 type transporter transmembrane" evidence="6">
    <location>
        <begin position="20"/>
        <end position="383"/>
    </location>
</feature>
<dbReference type="Gene3D" id="3.40.1710.10">
    <property type="entry name" value="abc type-2 transporter like domain"/>
    <property type="match status" value="1"/>
</dbReference>
<feature type="transmembrane region" description="Helical" evidence="5">
    <location>
        <begin position="273"/>
        <end position="294"/>
    </location>
</feature>
<dbReference type="PANTHER" id="PTHR43027">
    <property type="entry name" value="DOXORUBICIN RESISTANCE ABC TRANSPORTER PERMEASE PROTEIN DRRC-RELATED"/>
    <property type="match status" value="1"/>
</dbReference>
<dbReference type="Proteomes" id="UP000273001">
    <property type="component" value="Chromosome"/>
</dbReference>
<dbReference type="InterPro" id="IPR013525">
    <property type="entry name" value="ABC2_TM"/>
</dbReference>
<protein>
    <submittedName>
        <fullName evidence="7">ABC transporter permease</fullName>
    </submittedName>
</protein>
<evidence type="ECO:0000256" key="2">
    <source>
        <dbReference type="ARBA" id="ARBA00022692"/>
    </source>
</evidence>
<keyword evidence="3 5" id="KW-1133">Transmembrane helix</keyword>
<proteinExistence type="predicted"/>